<feature type="domain" description="Tip attachment protein J HDII-ins2" evidence="2">
    <location>
        <begin position="276"/>
        <end position="384"/>
    </location>
</feature>
<evidence type="ECO:0000313" key="3">
    <source>
        <dbReference type="EMBL" id="AXX97351.1"/>
    </source>
</evidence>
<dbReference type="Pfam" id="PF24801">
    <property type="entry name" value="FNIII-A_GpJ"/>
    <property type="match status" value="1"/>
</dbReference>
<organism evidence="3 4">
    <name type="scientific">Profundibacter amoris</name>
    <dbReference type="NCBI Taxonomy" id="2171755"/>
    <lineage>
        <taxon>Bacteria</taxon>
        <taxon>Pseudomonadati</taxon>
        <taxon>Pseudomonadota</taxon>
        <taxon>Alphaproteobacteria</taxon>
        <taxon>Rhodobacterales</taxon>
        <taxon>Paracoccaceae</taxon>
        <taxon>Profundibacter</taxon>
    </lineage>
</organism>
<dbReference type="OrthoDB" id="7349961at2"/>
<dbReference type="AlphaFoldDB" id="A0A347UES3"/>
<dbReference type="RefSeq" id="WP_118942008.1">
    <property type="nucleotide sequence ID" value="NZ_CP032125.1"/>
</dbReference>
<dbReference type="KEGG" id="pamo:BAR1_05045"/>
<proteinExistence type="predicted"/>
<evidence type="ECO:0000313" key="4">
    <source>
        <dbReference type="Proteomes" id="UP000261704"/>
    </source>
</evidence>
<evidence type="ECO:0000256" key="1">
    <source>
        <dbReference type="SAM" id="Phobius"/>
    </source>
</evidence>
<feature type="transmembrane region" description="Helical" evidence="1">
    <location>
        <begin position="90"/>
        <end position="110"/>
    </location>
</feature>
<protein>
    <submittedName>
        <fullName evidence="3">Phage tail protein</fullName>
    </submittedName>
</protein>
<sequence>MSIELTAMPLLDPAQGRINAAMPEGLTLLEMVKQSFPSMSGQDQKNLRVCLVTAKGAQVIEQRFWRCTRPREGVRVIIRLIPGKSALRQILTVVISVVALAFAPTVAAYFGVTSELGVSLIAAGLNVVGLMLLNALIPVPTPDEISKKNTYSISGLQNQLRRDEPVPLVLGKHRFAPPFGAMSYTEIIGDQQYVRALFCFGYGRLKLSDFKLGETSIDDYRDVDIEVREGVDGDAPITLYPNQVLEDPTSIELTRPYPRDDAGEIIHGSTPTETPIRRYTAVDTETASIILGFPSGLFAVNGKGNLYYATVEIRIRQRLAGAVNWIDVETLKISAKERSGFFRQHTWKLPSRGRWQIEVTRLTGESTSTSRSDRSYISALQSIRPEYPVNFDKPLALVAMRIRATYQLNGALDNFNAVVERYAPVWTGTGWSDGLSRNPASSYVQALTGPSNPYPVPVGEIDWDMIGRWYEFCATKGLKYDNVHGSSETLADMLLKICAAGRATPRHDGLKWGVVVDRPDDLIVDHINPRNSAEFTWSRQYFNPPHAFRVKFFDETNGYQEAERIIPWPGYTGDITLTEALNLPGKTDPDEIWIEGRRRMYELMHRPDVFTATQDGAIRVATRGDTIMGSFDVLERSQVAARVVDVTGDSIVLDEEVLIEADKPYAIRFRTFAPGDTIGQSVVRDVVASPGETSVLRLPAGESGPQVGDLVHFGVKATESIALKVKGVEAGENFSSILNMVAAAPEIEALVDAETTPEWSGRVGGVLIPAAPPPPPSAPEFTMIATGINGTGNADHIRVLVAPVSGSTAVVSKLRIEHRLGGGSTWTAIEVPVADGGALIDNYSNGDAVDLRALAISEDGQQGPYTPVVQVLIGSSDPIIPGFMPTSSIVIRGALGYAAVTVAISSVNPPSQIQLYRAPSGTALDKVQHAVGEPFTVTASTTAVYIDGDGTRVNLLEDGDFTLATAWTAGPNWTLSGGSATHSAGSADNLSQPVNLVAGQDYRIALTVSGRTAGSITPQLSGGLVVAGNAVVSDGLALDRLTAASGNNTFELVASTDFDGTVDDVVIFMETPESIPAGLYDYYLEPQTLGGFLEVIPGPLSAPVTTQIK</sequence>
<reference evidence="3 4" key="1">
    <citation type="submission" date="2018-09" db="EMBL/GenBank/DDBJ databases">
        <title>Profundibacter amoris BAR1 gen. nov., sp. nov., a new member of the Roseobacter clade isolated at Lokis Castle Vent Field on the Arctic Mid-Oceanic Ridge.</title>
        <authorList>
            <person name="Le Moine Bauer S."/>
            <person name="Sjoeberg A.G."/>
            <person name="L'Haridon S."/>
            <person name="Stokke R."/>
            <person name="Roalkvam I."/>
            <person name="Steen I.H."/>
            <person name="Dahle H."/>
        </authorList>
    </citation>
    <scope>NUCLEOTIDE SEQUENCE [LARGE SCALE GENOMIC DNA]</scope>
    <source>
        <strain evidence="3 4">BAR1</strain>
    </source>
</reference>
<dbReference type="Proteomes" id="UP000261704">
    <property type="component" value="Chromosome"/>
</dbReference>
<keyword evidence="4" id="KW-1185">Reference proteome</keyword>
<accession>A0A347UES3</accession>
<dbReference type="InterPro" id="IPR055385">
    <property type="entry name" value="GpJ_HDII-ins2"/>
</dbReference>
<evidence type="ECO:0000259" key="2">
    <source>
        <dbReference type="Pfam" id="PF24801"/>
    </source>
</evidence>
<dbReference type="EMBL" id="CP032125">
    <property type="protein sequence ID" value="AXX97351.1"/>
    <property type="molecule type" value="Genomic_DNA"/>
</dbReference>
<keyword evidence="1" id="KW-0812">Transmembrane</keyword>
<keyword evidence="1" id="KW-1133">Transmembrane helix</keyword>
<gene>
    <name evidence="3" type="ORF">BAR1_05045</name>
</gene>
<name>A0A347UES3_9RHOB</name>
<feature type="transmembrane region" description="Helical" evidence="1">
    <location>
        <begin position="116"/>
        <end position="137"/>
    </location>
</feature>
<keyword evidence="1" id="KW-0472">Membrane</keyword>